<dbReference type="Pfam" id="PF00560">
    <property type="entry name" value="LRR_1"/>
    <property type="match status" value="2"/>
</dbReference>
<evidence type="ECO:0000256" key="1">
    <source>
        <dbReference type="ARBA" id="ARBA00022614"/>
    </source>
</evidence>
<evidence type="ECO:0000313" key="5">
    <source>
        <dbReference type="EMBL" id="KAJ3639252.1"/>
    </source>
</evidence>
<evidence type="ECO:0000259" key="4">
    <source>
        <dbReference type="SMART" id="SM00873"/>
    </source>
</evidence>
<dbReference type="InterPro" id="IPR045060">
    <property type="entry name" value="Phe-tRNA-ligase_IIc_bsu"/>
</dbReference>
<dbReference type="Pfam" id="PF13855">
    <property type="entry name" value="LRR_8"/>
    <property type="match status" value="1"/>
</dbReference>
<feature type="region of interest" description="Disordered" evidence="3">
    <location>
        <begin position="241"/>
        <end position="265"/>
    </location>
</feature>
<dbReference type="InterPro" id="IPR003591">
    <property type="entry name" value="Leu-rich_rpt_typical-subtyp"/>
</dbReference>
<dbReference type="AlphaFoldDB" id="A0AA38HMC0"/>
<dbReference type="GO" id="GO:0004826">
    <property type="term" value="F:phenylalanine-tRNA ligase activity"/>
    <property type="evidence" value="ECO:0007669"/>
    <property type="project" value="InterPro"/>
</dbReference>
<evidence type="ECO:0000313" key="6">
    <source>
        <dbReference type="Proteomes" id="UP001168821"/>
    </source>
</evidence>
<comment type="caution">
    <text evidence="5">The sequence shown here is derived from an EMBL/GenBank/DDBJ whole genome shotgun (WGS) entry which is preliminary data.</text>
</comment>
<keyword evidence="2" id="KW-0677">Repeat</keyword>
<keyword evidence="1" id="KW-0433">Leucine-rich repeat</keyword>
<keyword evidence="6" id="KW-1185">Reference proteome</keyword>
<organism evidence="5 6">
    <name type="scientific">Zophobas morio</name>
    <dbReference type="NCBI Taxonomy" id="2755281"/>
    <lineage>
        <taxon>Eukaryota</taxon>
        <taxon>Metazoa</taxon>
        <taxon>Ecdysozoa</taxon>
        <taxon>Arthropoda</taxon>
        <taxon>Hexapoda</taxon>
        <taxon>Insecta</taxon>
        <taxon>Pterygota</taxon>
        <taxon>Neoptera</taxon>
        <taxon>Endopterygota</taxon>
        <taxon>Coleoptera</taxon>
        <taxon>Polyphaga</taxon>
        <taxon>Cucujiformia</taxon>
        <taxon>Tenebrionidae</taxon>
        <taxon>Zophobas</taxon>
    </lineage>
</organism>
<accession>A0AA38HMC0</accession>
<evidence type="ECO:0000256" key="3">
    <source>
        <dbReference type="SAM" id="MobiDB-lite"/>
    </source>
</evidence>
<feature type="domain" description="B3/B4 tRNA-binding" evidence="4">
    <location>
        <begin position="288"/>
        <end position="465"/>
    </location>
</feature>
<dbReference type="Proteomes" id="UP001168821">
    <property type="component" value="Unassembled WGS sequence"/>
</dbReference>
<dbReference type="InterPro" id="IPR020825">
    <property type="entry name" value="Phe-tRNA_synthase-like_B3/B4"/>
</dbReference>
<dbReference type="PROSITE" id="PS51450">
    <property type="entry name" value="LRR"/>
    <property type="match status" value="4"/>
</dbReference>
<dbReference type="SUPFAM" id="SSF52058">
    <property type="entry name" value="L domain-like"/>
    <property type="match status" value="1"/>
</dbReference>
<dbReference type="InterPro" id="IPR005146">
    <property type="entry name" value="B3/B4_tRNA-bd"/>
</dbReference>
<dbReference type="SMART" id="SM00369">
    <property type="entry name" value="LRR_TYP"/>
    <property type="match status" value="5"/>
</dbReference>
<reference evidence="5" key="1">
    <citation type="journal article" date="2023" name="G3 (Bethesda)">
        <title>Whole genome assemblies of Zophobas morio and Tenebrio molitor.</title>
        <authorList>
            <person name="Kaur S."/>
            <person name="Stinson S.A."/>
            <person name="diCenzo G.C."/>
        </authorList>
    </citation>
    <scope>NUCLEOTIDE SEQUENCE</scope>
    <source>
        <strain evidence="5">QUZm001</strain>
    </source>
</reference>
<dbReference type="GO" id="GO:0006432">
    <property type="term" value="P:phenylalanyl-tRNA aminoacylation"/>
    <property type="evidence" value="ECO:0007669"/>
    <property type="project" value="InterPro"/>
</dbReference>
<evidence type="ECO:0000256" key="2">
    <source>
        <dbReference type="ARBA" id="ARBA00022737"/>
    </source>
</evidence>
<gene>
    <name evidence="5" type="ORF">Zmor_003932</name>
</gene>
<dbReference type="SMART" id="SM00873">
    <property type="entry name" value="B3_4"/>
    <property type="match status" value="1"/>
</dbReference>
<proteinExistence type="predicted"/>
<dbReference type="Gene3D" id="3.80.10.10">
    <property type="entry name" value="Ribonuclease Inhibitor"/>
    <property type="match status" value="2"/>
</dbReference>
<dbReference type="InterPro" id="IPR032675">
    <property type="entry name" value="LRR_dom_sf"/>
</dbReference>
<dbReference type="PANTHER" id="PTHR10947:SF3">
    <property type="entry name" value="LEUCINE-RICH REPEAT-CONTAINING PROTEIN 47"/>
    <property type="match status" value="1"/>
</dbReference>
<dbReference type="InterPro" id="IPR001611">
    <property type="entry name" value="Leu-rich_rpt"/>
</dbReference>
<feature type="compositionally biased region" description="Basic and acidic residues" evidence="3">
    <location>
        <begin position="246"/>
        <end position="257"/>
    </location>
</feature>
<protein>
    <recommendedName>
        <fullName evidence="4">B3/B4 tRNA-binding domain-containing protein</fullName>
    </recommendedName>
</protein>
<dbReference type="GO" id="GO:0003723">
    <property type="term" value="F:RNA binding"/>
    <property type="evidence" value="ECO:0007669"/>
    <property type="project" value="InterPro"/>
</dbReference>
<dbReference type="PANTHER" id="PTHR10947">
    <property type="entry name" value="PHENYLALANYL-TRNA SYNTHETASE BETA CHAIN AND LEUCINE-RICH REPEAT-CONTAINING PROTEIN 47"/>
    <property type="match status" value="1"/>
</dbReference>
<dbReference type="Gene3D" id="3.50.40.10">
    <property type="entry name" value="Phenylalanyl-trna Synthetase, Chain B, domain 3"/>
    <property type="match status" value="1"/>
</dbReference>
<dbReference type="EMBL" id="JALNTZ010000011">
    <property type="protein sequence ID" value="KAJ3639252.1"/>
    <property type="molecule type" value="Genomic_DNA"/>
</dbReference>
<name>A0AA38HMC0_9CUCU</name>
<sequence>MWPEVDRARSENRHELVLGGADISQRLKKEGLDAKIFELIGLNYLDIHETSLENLPDNISKLSNLQSLVLHSNKFENFNINITRLEKLKLLDLSRNCLKEIPAEITNLSNIITFNFANNNLEHFPKLVSNRKLTVLDLSNNKLKTFPDVCYEELSNLSELKLTDNQIESIPPEIKNIVALKVLELGHNQIKVVPGELALCSKLKTLNLKNNPISDRRLLKLIDQCRIKQIIDYVKAHGPKSVTTAPRDDQKTTTEKDSDSDEDNYKHTIRVHTKDSPKIVVNESVKSVREFFVGCLVTNITFSEDSFKKFIQVQNKLHESVCSKRNLATIATHDFNKLPPGDFQYTTLPPNELIIHPLNRTTTMTGSDLFTKLQTEAHNLRKEKKRNTYSGIHKYLYLIEGHPRYPCLLNSEGVVISFPPITNSEISKIHTGTKSMFIEVTSSVSLHACKAAIEALLKELIVLTGVDLDVTQMRSVDSQGGLKVVYPSKTDLCFEGGEIKVVRD</sequence>